<dbReference type="HOGENOM" id="CLU_2109240_0_0_1"/>
<sequence length="115" mass="13103">MFWPTKLISKLCFIILAFFNALSSRRQFRIVGASVWRANHLKFLELACSAFVWILNDAGHPHLPTLIKCPQCADGKNVNAFTVNQRLLQRVMLCVWIVIAESRPKTTCQVKQSVS</sequence>
<dbReference type="Proteomes" id="UP000027222">
    <property type="component" value="Unassembled WGS sequence"/>
</dbReference>
<accession>A0A067T611</accession>
<dbReference type="AlphaFoldDB" id="A0A067T611"/>
<evidence type="ECO:0008006" key="4">
    <source>
        <dbReference type="Google" id="ProtNLM"/>
    </source>
</evidence>
<name>A0A067T611_GALM3</name>
<evidence type="ECO:0000313" key="3">
    <source>
        <dbReference type="Proteomes" id="UP000027222"/>
    </source>
</evidence>
<feature type="chain" id="PRO_5001646482" description="Secreted protein" evidence="1">
    <location>
        <begin position="25"/>
        <end position="115"/>
    </location>
</feature>
<proteinExistence type="predicted"/>
<dbReference type="EMBL" id="KL142374">
    <property type="protein sequence ID" value="KDR78630.1"/>
    <property type="molecule type" value="Genomic_DNA"/>
</dbReference>
<reference evidence="3" key="1">
    <citation type="journal article" date="2014" name="Proc. Natl. Acad. Sci. U.S.A.">
        <title>Extensive sampling of basidiomycete genomes demonstrates inadequacy of the white-rot/brown-rot paradigm for wood decay fungi.</title>
        <authorList>
            <person name="Riley R."/>
            <person name="Salamov A.A."/>
            <person name="Brown D.W."/>
            <person name="Nagy L.G."/>
            <person name="Floudas D."/>
            <person name="Held B.W."/>
            <person name="Levasseur A."/>
            <person name="Lombard V."/>
            <person name="Morin E."/>
            <person name="Otillar R."/>
            <person name="Lindquist E.A."/>
            <person name="Sun H."/>
            <person name="LaButti K.M."/>
            <person name="Schmutz J."/>
            <person name="Jabbour D."/>
            <person name="Luo H."/>
            <person name="Baker S.E."/>
            <person name="Pisabarro A.G."/>
            <person name="Walton J.D."/>
            <person name="Blanchette R.A."/>
            <person name="Henrissat B."/>
            <person name="Martin F."/>
            <person name="Cullen D."/>
            <person name="Hibbett D.S."/>
            <person name="Grigoriev I.V."/>
        </authorList>
    </citation>
    <scope>NUCLEOTIDE SEQUENCE [LARGE SCALE GENOMIC DNA]</scope>
    <source>
        <strain evidence="3">CBS 339.88</strain>
    </source>
</reference>
<keyword evidence="3" id="KW-1185">Reference proteome</keyword>
<evidence type="ECO:0000313" key="2">
    <source>
        <dbReference type="EMBL" id="KDR78630.1"/>
    </source>
</evidence>
<keyword evidence="1" id="KW-0732">Signal</keyword>
<evidence type="ECO:0000256" key="1">
    <source>
        <dbReference type="SAM" id="SignalP"/>
    </source>
</evidence>
<gene>
    <name evidence="2" type="ORF">GALMADRAFT_1259048</name>
</gene>
<organism evidence="2 3">
    <name type="scientific">Galerina marginata (strain CBS 339.88)</name>
    <dbReference type="NCBI Taxonomy" id="685588"/>
    <lineage>
        <taxon>Eukaryota</taxon>
        <taxon>Fungi</taxon>
        <taxon>Dikarya</taxon>
        <taxon>Basidiomycota</taxon>
        <taxon>Agaricomycotina</taxon>
        <taxon>Agaricomycetes</taxon>
        <taxon>Agaricomycetidae</taxon>
        <taxon>Agaricales</taxon>
        <taxon>Agaricineae</taxon>
        <taxon>Strophariaceae</taxon>
        <taxon>Galerina</taxon>
    </lineage>
</organism>
<protein>
    <recommendedName>
        <fullName evidence="4">Secreted protein</fullName>
    </recommendedName>
</protein>
<feature type="signal peptide" evidence="1">
    <location>
        <begin position="1"/>
        <end position="24"/>
    </location>
</feature>